<gene>
    <name evidence="2" type="ORF">KK1_040107</name>
</gene>
<evidence type="ECO:0000313" key="2">
    <source>
        <dbReference type="EMBL" id="KYP38632.1"/>
    </source>
</evidence>
<proteinExistence type="predicted"/>
<protein>
    <recommendedName>
        <fullName evidence="1">GAG-pre-integrase domain-containing protein</fullName>
    </recommendedName>
</protein>
<dbReference type="InterPro" id="IPR025724">
    <property type="entry name" value="GAG-pre-integrase_dom"/>
</dbReference>
<evidence type="ECO:0000259" key="1">
    <source>
        <dbReference type="Pfam" id="PF13976"/>
    </source>
</evidence>
<dbReference type="Gramene" id="C.cajan_40988.t">
    <property type="protein sequence ID" value="C.cajan_40988.t.cds1"/>
    <property type="gene ID" value="C.cajan_40988"/>
</dbReference>
<reference evidence="2" key="1">
    <citation type="journal article" date="2012" name="Nat. Biotechnol.">
        <title>Draft genome sequence of pigeonpea (Cajanus cajan), an orphan legume crop of resource-poor farmers.</title>
        <authorList>
            <person name="Varshney R.K."/>
            <person name="Chen W."/>
            <person name="Li Y."/>
            <person name="Bharti A.K."/>
            <person name="Saxena R.K."/>
            <person name="Schlueter J.A."/>
            <person name="Donoghue M.T."/>
            <person name="Azam S."/>
            <person name="Fan G."/>
            <person name="Whaley A.M."/>
            <person name="Farmer A.D."/>
            <person name="Sheridan J."/>
            <person name="Iwata A."/>
            <person name="Tuteja R."/>
            <person name="Penmetsa R.V."/>
            <person name="Wu W."/>
            <person name="Upadhyaya H.D."/>
            <person name="Yang S.P."/>
            <person name="Shah T."/>
            <person name="Saxena K.B."/>
            <person name="Michael T."/>
            <person name="McCombie W.R."/>
            <person name="Yang B."/>
            <person name="Zhang G."/>
            <person name="Yang H."/>
            <person name="Wang J."/>
            <person name="Spillane C."/>
            <person name="Cook D.R."/>
            <person name="May G.D."/>
            <person name="Xu X."/>
            <person name="Jackson S.A."/>
        </authorList>
    </citation>
    <scope>NUCLEOTIDE SEQUENCE [LARGE SCALE GENOMIC DNA]</scope>
</reference>
<dbReference type="Proteomes" id="UP000075243">
    <property type="component" value="Unassembled WGS sequence"/>
</dbReference>
<feature type="domain" description="GAG-pre-integrase" evidence="1">
    <location>
        <begin position="13"/>
        <end position="86"/>
    </location>
</feature>
<dbReference type="Pfam" id="PF13976">
    <property type="entry name" value="gag_pre-integrs"/>
    <property type="match status" value="1"/>
</dbReference>
<dbReference type="OMA" id="LAKSHRC"/>
<sequence length="110" mass="12991">MGKTIGCGIRRGRLYYLDLTEKYSERLGQVLVTKRSQEVRKGEDIWLWHKRIGHASFGYIDKLFSNVFDQIDTLTLYCDVCELEKSHITFFFPLISNKSSFLFMIIHYDV</sequence>
<dbReference type="AlphaFoldDB" id="A0A151R7V6"/>
<evidence type="ECO:0000313" key="3">
    <source>
        <dbReference type="Proteomes" id="UP000075243"/>
    </source>
</evidence>
<name>A0A151R7V6_CAJCA</name>
<accession>A0A151R7V6</accession>
<keyword evidence="3" id="KW-1185">Reference proteome</keyword>
<organism evidence="2 3">
    <name type="scientific">Cajanus cajan</name>
    <name type="common">Pigeon pea</name>
    <name type="synonym">Cajanus indicus</name>
    <dbReference type="NCBI Taxonomy" id="3821"/>
    <lineage>
        <taxon>Eukaryota</taxon>
        <taxon>Viridiplantae</taxon>
        <taxon>Streptophyta</taxon>
        <taxon>Embryophyta</taxon>
        <taxon>Tracheophyta</taxon>
        <taxon>Spermatophyta</taxon>
        <taxon>Magnoliopsida</taxon>
        <taxon>eudicotyledons</taxon>
        <taxon>Gunneridae</taxon>
        <taxon>Pentapetalae</taxon>
        <taxon>rosids</taxon>
        <taxon>fabids</taxon>
        <taxon>Fabales</taxon>
        <taxon>Fabaceae</taxon>
        <taxon>Papilionoideae</taxon>
        <taxon>50 kb inversion clade</taxon>
        <taxon>NPAAA clade</taxon>
        <taxon>indigoferoid/millettioid clade</taxon>
        <taxon>Phaseoleae</taxon>
        <taxon>Cajanus</taxon>
    </lineage>
</organism>
<dbReference type="EMBL" id="KQ483982">
    <property type="protein sequence ID" value="KYP38632.1"/>
    <property type="molecule type" value="Genomic_DNA"/>
</dbReference>